<dbReference type="SUPFAM" id="SSF51366">
    <property type="entry name" value="Ribulose-phoshate binding barrel"/>
    <property type="match status" value="1"/>
</dbReference>
<sequence>MNILDKIIAQKRIEVAQRKAEVTIAELEKGPFFKSETYSLKAALLDNTKTGIIAEYKRKSPSKGIINDKATIEEVTMAYATYGASGISVLTDHEFFGGSLADLQKAAIINKIPLLRKDFMIDEYQLLEAKAYGASVILLIAANLSVGEVKSLASAAKNLGLEVLLEIHNEQELEHICDEVDLVGVNNRNLKTFEVSLDTSVQLSNLIPLDKLKISESGIHKVEDIHYLEQYGFKGFLIGENFMKQEVPGEAFRSFAEELKNYKVSKTS</sequence>
<dbReference type="Gene3D" id="3.20.20.70">
    <property type="entry name" value="Aldolase class I"/>
    <property type="match status" value="1"/>
</dbReference>
<gene>
    <name evidence="10" type="primary">trpC</name>
    <name evidence="10" type="ORF">OCK74_07175</name>
</gene>
<dbReference type="InterPro" id="IPR011060">
    <property type="entry name" value="RibuloseP-bd_barrel"/>
</dbReference>
<proteinExistence type="predicted"/>
<dbReference type="InterPro" id="IPR013798">
    <property type="entry name" value="Indole-3-glycerol_P_synth_dom"/>
</dbReference>
<dbReference type="AlphaFoldDB" id="A0A9X2XNR1"/>
<comment type="caution">
    <text evidence="10">The sequence shown here is derived from an EMBL/GenBank/DDBJ whole genome shotgun (WGS) entry which is preliminary data.</text>
</comment>
<dbReference type="InterPro" id="IPR045186">
    <property type="entry name" value="Indole-3-glycerol_P_synth"/>
</dbReference>
<dbReference type="EC" id="4.1.1.48" evidence="3"/>
<reference evidence="10" key="2">
    <citation type="submission" date="2023-04" db="EMBL/GenBank/DDBJ databases">
        <title>Paracnuella aquatica gen. nov., sp. nov., a member of the family Chitinophagaceae isolated from a hot spring.</title>
        <authorList>
            <person name="Wang C."/>
        </authorList>
    </citation>
    <scope>NUCLEOTIDE SEQUENCE</scope>
    <source>
        <strain evidence="10">LB-8</strain>
    </source>
</reference>
<dbReference type="Proteomes" id="UP001155483">
    <property type="component" value="Unassembled WGS sequence"/>
</dbReference>
<dbReference type="InterPro" id="IPR001468">
    <property type="entry name" value="Indole-3-GlycerolPSynthase_CS"/>
</dbReference>
<dbReference type="InterPro" id="IPR013785">
    <property type="entry name" value="Aldolase_TIM"/>
</dbReference>
<dbReference type="GO" id="GO:0000162">
    <property type="term" value="P:L-tryptophan biosynthetic process"/>
    <property type="evidence" value="ECO:0007669"/>
    <property type="project" value="UniProtKB-KW"/>
</dbReference>
<dbReference type="FunFam" id="3.20.20.70:FF:000024">
    <property type="entry name" value="Indole-3-glycerol phosphate synthase"/>
    <property type="match status" value="1"/>
</dbReference>
<keyword evidence="4" id="KW-0028">Amino-acid biosynthesis</keyword>
<organism evidence="10 11">
    <name type="scientific">Paraflavisolibacter caeni</name>
    <dbReference type="NCBI Taxonomy" id="2982496"/>
    <lineage>
        <taxon>Bacteria</taxon>
        <taxon>Pseudomonadati</taxon>
        <taxon>Bacteroidota</taxon>
        <taxon>Chitinophagia</taxon>
        <taxon>Chitinophagales</taxon>
        <taxon>Chitinophagaceae</taxon>
        <taxon>Paraflavisolibacter</taxon>
    </lineage>
</organism>
<dbReference type="NCBIfam" id="NF001377">
    <property type="entry name" value="PRK00278.2-4"/>
    <property type="match status" value="1"/>
</dbReference>
<comment type="catalytic activity">
    <reaction evidence="1">
        <text>1-(2-carboxyphenylamino)-1-deoxy-D-ribulose 5-phosphate + H(+) = (1S,2R)-1-C-(indol-3-yl)glycerol 3-phosphate + CO2 + H2O</text>
        <dbReference type="Rhea" id="RHEA:23476"/>
        <dbReference type="ChEBI" id="CHEBI:15377"/>
        <dbReference type="ChEBI" id="CHEBI:15378"/>
        <dbReference type="ChEBI" id="CHEBI:16526"/>
        <dbReference type="ChEBI" id="CHEBI:58613"/>
        <dbReference type="ChEBI" id="CHEBI:58866"/>
        <dbReference type="EC" id="4.1.1.48"/>
    </reaction>
</comment>
<dbReference type="GO" id="GO:0004425">
    <property type="term" value="F:indole-3-glycerol-phosphate synthase activity"/>
    <property type="evidence" value="ECO:0007669"/>
    <property type="project" value="UniProtKB-EC"/>
</dbReference>
<dbReference type="PANTHER" id="PTHR22854">
    <property type="entry name" value="TRYPTOPHAN BIOSYNTHESIS PROTEIN"/>
    <property type="match status" value="1"/>
</dbReference>
<name>A0A9X2XNR1_9BACT</name>
<keyword evidence="8 10" id="KW-0456">Lyase</keyword>
<feature type="domain" description="Indole-3-glycerol phosphate synthase" evidence="9">
    <location>
        <begin position="4"/>
        <end position="250"/>
    </location>
</feature>
<evidence type="ECO:0000256" key="7">
    <source>
        <dbReference type="ARBA" id="ARBA00023141"/>
    </source>
</evidence>
<evidence type="ECO:0000256" key="2">
    <source>
        <dbReference type="ARBA" id="ARBA00004696"/>
    </source>
</evidence>
<dbReference type="EMBL" id="JAOTIF010000003">
    <property type="protein sequence ID" value="MCU7548894.1"/>
    <property type="molecule type" value="Genomic_DNA"/>
</dbReference>
<keyword evidence="5" id="KW-0210">Decarboxylase</keyword>
<keyword evidence="7" id="KW-0057">Aromatic amino acid biosynthesis</keyword>
<evidence type="ECO:0000313" key="11">
    <source>
        <dbReference type="Proteomes" id="UP001155483"/>
    </source>
</evidence>
<dbReference type="Pfam" id="PF00218">
    <property type="entry name" value="IGPS"/>
    <property type="match status" value="1"/>
</dbReference>
<evidence type="ECO:0000256" key="4">
    <source>
        <dbReference type="ARBA" id="ARBA00022605"/>
    </source>
</evidence>
<evidence type="ECO:0000256" key="8">
    <source>
        <dbReference type="ARBA" id="ARBA00023239"/>
    </source>
</evidence>
<evidence type="ECO:0000259" key="9">
    <source>
        <dbReference type="Pfam" id="PF00218"/>
    </source>
</evidence>
<evidence type="ECO:0000256" key="1">
    <source>
        <dbReference type="ARBA" id="ARBA00001633"/>
    </source>
</evidence>
<keyword evidence="6" id="KW-0822">Tryptophan biosynthesis</keyword>
<protein>
    <recommendedName>
        <fullName evidence="3">indole-3-glycerol-phosphate synthase</fullName>
        <ecNumber evidence="3">4.1.1.48</ecNumber>
    </recommendedName>
</protein>
<evidence type="ECO:0000313" key="10">
    <source>
        <dbReference type="EMBL" id="MCU7548894.1"/>
    </source>
</evidence>
<evidence type="ECO:0000256" key="6">
    <source>
        <dbReference type="ARBA" id="ARBA00022822"/>
    </source>
</evidence>
<dbReference type="PROSITE" id="PS00614">
    <property type="entry name" value="IGPS"/>
    <property type="match status" value="1"/>
</dbReference>
<comment type="pathway">
    <text evidence="2">Amino-acid biosynthesis; L-tryptophan biosynthesis; L-tryptophan from chorismate: step 4/5.</text>
</comment>
<keyword evidence="11" id="KW-1185">Reference proteome</keyword>
<evidence type="ECO:0000256" key="3">
    <source>
        <dbReference type="ARBA" id="ARBA00012362"/>
    </source>
</evidence>
<evidence type="ECO:0000256" key="5">
    <source>
        <dbReference type="ARBA" id="ARBA00022793"/>
    </source>
</evidence>
<accession>A0A9X2XNR1</accession>
<dbReference type="GO" id="GO:0004640">
    <property type="term" value="F:phosphoribosylanthranilate isomerase activity"/>
    <property type="evidence" value="ECO:0007669"/>
    <property type="project" value="TreeGrafter"/>
</dbReference>
<dbReference type="PANTHER" id="PTHR22854:SF2">
    <property type="entry name" value="INDOLE-3-GLYCEROL-PHOSPHATE SYNTHASE"/>
    <property type="match status" value="1"/>
</dbReference>
<reference evidence="10" key="1">
    <citation type="submission" date="2022-09" db="EMBL/GenBank/DDBJ databases">
        <authorList>
            <person name="Yuan C."/>
            <person name="Ke Z."/>
        </authorList>
    </citation>
    <scope>NUCLEOTIDE SEQUENCE</scope>
    <source>
        <strain evidence="10">LB-8</strain>
    </source>
</reference>
<dbReference type="CDD" id="cd00331">
    <property type="entry name" value="IGPS"/>
    <property type="match status" value="1"/>
</dbReference>